<organism evidence="1 2">
    <name type="scientific">Gigaspora margarita</name>
    <dbReference type="NCBI Taxonomy" id="4874"/>
    <lineage>
        <taxon>Eukaryota</taxon>
        <taxon>Fungi</taxon>
        <taxon>Fungi incertae sedis</taxon>
        <taxon>Mucoromycota</taxon>
        <taxon>Glomeromycotina</taxon>
        <taxon>Glomeromycetes</taxon>
        <taxon>Diversisporales</taxon>
        <taxon>Gigasporaceae</taxon>
        <taxon>Gigaspora</taxon>
    </lineage>
</organism>
<evidence type="ECO:0000313" key="1">
    <source>
        <dbReference type="EMBL" id="CAG8767544.1"/>
    </source>
</evidence>
<protein>
    <submittedName>
        <fullName evidence="1">19617_t:CDS:1</fullName>
    </submittedName>
</protein>
<sequence>KLKKNQKYTNQKTRTSLMIKIEIPEEQLPELEDEEFPKMDQRMKRLASYKIQILIKYKENPSYNDITTKN</sequence>
<accession>A0ABN7VG13</accession>
<proteinExistence type="predicted"/>
<keyword evidence="2" id="KW-1185">Reference proteome</keyword>
<comment type="caution">
    <text evidence="1">The sequence shown here is derived from an EMBL/GenBank/DDBJ whole genome shotgun (WGS) entry which is preliminary data.</text>
</comment>
<dbReference type="Proteomes" id="UP000789901">
    <property type="component" value="Unassembled WGS sequence"/>
</dbReference>
<feature type="non-terminal residue" evidence="1">
    <location>
        <position position="1"/>
    </location>
</feature>
<name>A0ABN7VG13_GIGMA</name>
<gene>
    <name evidence="1" type="ORF">GMARGA_LOCUS18160</name>
</gene>
<evidence type="ECO:0000313" key="2">
    <source>
        <dbReference type="Proteomes" id="UP000789901"/>
    </source>
</evidence>
<dbReference type="EMBL" id="CAJVQB010014297">
    <property type="protein sequence ID" value="CAG8767544.1"/>
    <property type="molecule type" value="Genomic_DNA"/>
</dbReference>
<reference evidence="1 2" key="1">
    <citation type="submission" date="2021-06" db="EMBL/GenBank/DDBJ databases">
        <authorList>
            <person name="Kallberg Y."/>
            <person name="Tangrot J."/>
            <person name="Rosling A."/>
        </authorList>
    </citation>
    <scope>NUCLEOTIDE SEQUENCE [LARGE SCALE GENOMIC DNA]</scope>
    <source>
        <strain evidence="1 2">120-4 pot B 10/14</strain>
    </source>
</reference>